<keyword evidence="3" id="KW-0050">Antiport</keyword>
<dbReference type="PANTHER" id="PTHR42703">
    <property type="entry name" value="NADH DEHYDROGENASE"/>
    <property type="match status" value="1"/>
</dbReference>
<keyword evidence="6 9" id="KW-1133">Transmembrane helix</keyword>
<evidence type="ECO:0000313" key="12">
    <source>
        <dbReference type="Proteomes" id="UP001518925"/>
    </source>
</evidence>
<dbReference type="PANTHER" id="PTHR42703:SF1">
    <property type="entry name" value="NA(+)_H(+) ANTIPORTER SUBUNIT D1"/>
    <property type="match status" value="1"/>
</dbReference>
<keyword evidence="3" id="KW-0813">Transport</keyword>
<evidence type="ECO:0000256" key="2">
    <source>
        <dbReference type="ARBA" id="ARBA00005346"/>
    </source>
</evidence>
<reference evidence="11 12" key="1">
    <citation type="submission" date="2021-02" db="EMBL/GenBank/DDBJ databases">
        <title>Bacillus sp. RD4P76, an endophyte from a halophyte.</title>
        <authorList>
            <person name="Sun J.-Q."/>
        </authorList>
    </citation>
    <scope>NUCLEOTIDE SEQUENCE [LARGE SCALE GENOMIC DNA]</scope>
    <source>
        <strain evidence="11 12">RD4P76</strain>
    </source>
</reference>
<dbReference type="InterPro" id="IPR001750">
    <property type="entry name" value="ND/Mrp_TM"/>
</dbReference>
<evidence type="ECO:0000256" key="3">
    <source>
        <dbReference type="ARBA" id="ARBA00022449"/>
    </source>
</evidence>
<feature type="transmembrane region" description="Helical" evidence="9">
    <location>
        <begin position="454"/>
        <end position="475"/>
    </location>
</feature>
<dbReference type="InterPro" id="IPR050586">
    <property type="entry name" value="CPA3_Na-H_Antiporter_D"/>
</dbReference>
<evidence type="ECO:0000256" key="4">
    <source>
        <dbReference type="ARBA" id="ARBA00022475"/>
    </source>
</evidence>
<name>A0ABS2DLC1_9BACI</name>
<evidence type="ECO:0000256" key="1">
    <source>
        <dbReference type="ARBA" id="ARBA00004651"/>
    </source>
</evidence>
<feature type="transmembrane region" description="Helical" evidence="9">
    <location>
        <begin position="80"/>
        <end position="103"/>
    </location>
</feature>
<feature type="transmembrane region" description="Helical" evidence="9">
    <location>
        <begin position="273"/>
        <end position="295"/>
    </location>
</feature>
<feature type="transmembrane region" description="Helical" evidence="9">
    <location>
        <begin position="307"/>
        <end position="331"/>
    </location>
</feature>
<dbReference type="RefSeq" id="WP_204204576.1">
    <property type="nucleotide sequence ID" value="NZ_JAFELM010000042.1"/>
</dbReference>
<organism evidence="11 12">
    <name type="scientific">Bacillus suaedaesalsae</name>
    <dbReference type="NCBI Taxonomy" id="2810349"/>
    <lineage>
        <taxon>Bacteria</taxon>
        <taxon>Bacillati</taxon>
        <taxon>Bacillota</taxon>
        <taxon>Bacilli</taxon>
        <taxon>Bacillales</taxon>
        <taxon>Bacillaceae</taxon>
        <taxon>Bacillus</taxon>
    </lineage>
</organism>
<feature type="transmembrane region" description="Helical" evidence="9">
    <location>
        <begin position="242"/>
        <end position="267"/>
    </location>
</feature>
<feature type="transmembrane region" description="Helical" evidence="9">
    <location>
        <begin position="409"/>
        <end position="434"/>
    </location>
</feature>
<feature type="transmembrane region" description="Helical" evidence="9">
    <location>
        <begin position="37"/>
        <end position="55"/>
    </location>
</feature>
<feature type="transmembrane region" description="Helical" evidence="9">
    <location>
        <begin position="337"/>
        <end position="357"/>
    </location>
</feature>
<comment type="similarity">
    <text evidence="2">Belongs to the CPA3 antiporters (TC 2.A.63) subunit D family.</text>
</comment>
<keyword evidence="5 8" id="KW-0812">Transmembrane</keyword>
<dbReference type="InterPro" id="IPR003918">
    <property type="entry name" value="NADH_UbQ_OxRdtase"/>
</dbReference>
<dbReference type="Proteomes" id="UP001518925">
    <property type="component" value="Unassembled WGS sequence"/>
</dbReference>
<comment type="caution">
    <text evidence="11">The sequence shown here is derived from an EMBL/GenBank/DDBJ whole genome shotgun (WGS) entry which is preliminary data.</text>
</comment>
<keyword evidence="12" id="KW-1185">Reference proteome</keyword>
<feature type="transmembrane region" description="Helical" evidence="9">
    <location>
        <begin position="165"/>
        <end position="186"/>
    </location>
</feature>
<sequence>MSNFNNLAILPVLLPVIAGILAIFIHKKPVATRVMTAIFTIAQLLLSFFLTIYVFNHGPIVLETGDWKAPFGIVVVADELAMLLVTTTNIISVAIAMYSFYTIKALEHRYFFYVFYHFLIAGVSGAFLTGDLFNLFVFFEVLLMSSYALIIFGSGKEQLRESVKYVLINVFSSIIFVTTIAFLYSVTGTVNIAQLGMRVGEIEQAGILTTIAVMLFFVFATKGALFPLYFWLPKSYAVPHPVVAALFGSLLTKVGIYSILRTFTVIFGYEAQFTHQIFIIIGVLTILFGVVGALSTHNIKLIIAYNIIPAVGFMLIGIGVFSVTSLAGAVYYLIHDMIIKCALFLLAGTVVSITGTTDIRKMGGLIHRYPLLGWLFFVSALVVAGIPPFSGFIGKYLLVRGGLEEGHYFAIILALLLSLLILLSVIRIFITAFWGEEKEYNGKHVSMKGIVPPVSFLLAFSIFLGLGAEVVYPYVQFIGDVLASPSYYIENVIKE</sequence>
<evidence type="ECO:0000256" key="7">
    <source>
        <dbReference type="ARBA" id="ARBA00023136"/>
    </source>
</evidence>
<feature type="transmembrane region" description="Helical" evidence="9">
    <location>
        <begin position="135"/>
        <end position="153"/>
    </location>
</feature>
<feature type="transmembrane region" description="Helical" evidence="9">
    <location>
        <begin position="206"/>
        <end position="230"/>
    </location>
</feature>
<accession>A0ABS2DLC1</accession>
<evidence type="ECO:0000259" key="10">
    <source>
        <dbReference type="Pfam" id="PF00361"/>
    </source>
</evidence>
<proteinExistence type="inferred from homology"/>
<evidence type="ECO:0000313" key="11">
    <source>
        <dbReference type="EMBL" id="MBM6619216.1"/>
    </source>
</evidence>
<feature type="transmembrane region" description="Helical" evidence="9">
    <location>
        <begin position="369"/>
        <end position="389"/>
    </location>
</feature>
<comment type="subcellular location">
    <subcellularLocation>
        <location evidence="1">Cell membrane</location>
        <topology evidence="1">Multi-pass membrane protein</topology>
    </subcellularLocation>
    <subcellularLocation>
        <location evidence="8">Membrane</location>
        <topology evidence="8">Multi-pass membrane protein</topology>
    </subcellularLocation>
</comment>
<keyword evidence="7 9" id="KW-0472">Membrane</keyword>
<evidence type="ECO:0000256" key="5">
    <source>
        <dbReference type="ARBA" id="ARBA00022692"/>
    </source>
</evidence>
<feature type="domain" description="NADH:quinone oxidoreductase/Mrp antiporter transmembrane" evidence="10">
    <location>
        <begin position="130"/>
        <end position="419"/>
    </location>
</feature>
<feature type="transmembrane region" description="Helical" evidence="9">
    <location>
        <begin position="110"/>
        <end position="129"/>
    </location>
</feature>
<feature type="transmembrane region" description="Helical" evidence="9">
    <location>
        <begin position="6"/>
        <end position="25"/>
    </location>
</feature>
<gene>
    <name evidence="11" type="ORF">JR050_16260</name>
</gene>
<dbReference type="PRINTS" id="PR01437">
    <property type="entry name" value="NUOXDRDTASE4"/>
</dbReference>
<dbReference type="Pfam" id="PF00361">
    <property type="entry name" value="Proton_antipo_M"/>
    <property type="match status" value="1"/>
</dbReference>
<evidence type="ECO:0000256" key="6">
    <source>
        <dbReference type="ARBA" id="ARBA00022989"/>
    </source>
</evidence>
<evidence type="ECO:0000256" key="9">
    <source>
        <dbReference type="SAM" id="Phobius"/>
    </source>
</evidence>
<keyword evidence="4" id="KW-1003">Cell membrane</keyword>
<dbReference type="NCBIfam" id="NF005818">
    <property type="entry name" value="PRK07691.1"/>
    <property type="match status" value="1"/>
</dbReference>
<evidence type="ECO:0000256" key="8">
    <source>
        <dbReference type="RuleBase" id="RU000320"/>
    </source>
</evidence>
<dbReference type="EMBL" id="JAFELM010000042">
    <property type="protein sequence ID" value="MBM6619216.1"/>
    <property type="molecule type" value="Genomic_DNA"/>
</dbReference>
<protein>
    <submittedName>
        <fullName evidence="11">Na+/H+ antiporter subunit D</fullName>
    </submittedName>
</protein>